<dbReference type="PANTHER" id="PTHR10742">
    <property type="entry name" value="FLAVIN MONOAMINE OXIDASE"/>
    <property type="match status" value="1"/>
</dbReference>
<sequence>MSGGGRGSERAPRPLVSRRSLLAGGGVLLGGSVALGASARMSRERWDVAVVGAGVAGLSAARNLADHGLSVVVLEARDRIGGQLHTDHSFSSVPVELGAGLIHGREAYTWELVDAVGAETVRVRAGAGAGSPLRTPGSARDDEDAASYLRRMGVPEDRWPPVAVDNEPLERWSAVWMREYGIFDWWSAPREDFRVVGGYDTLLPPLSNGLDIRLEHAVRRVRWSGRGVALDVSAPGRGGGGTEVRADRCVLTLPIGVLKSGGVTFDPVLPTGHSDAVRALDRTDALKLVYEFDRAVFPADENLLGWGEGSGFVFWCLSREAPEVVVAWAAGESARELLAMPPGRRFTAGLAALAETLGEGVPEPAARTTHDWSADEFSRGAYLFVPPGAHDAPDALAEPLEGVLYFAGEPTTGENTVDGAYASGYDATDALVAEV</sequence>
<name>A0ABR9HMW4_9ACTN</name>
<dbReference type="Pfam" id="PF01593">
    <property type="entry name" value="Amino_oxidase"/>
    <property type="match status" value="2"/>
</dbReference>
<reference evidence="2 3" key="1">
    <citation type="submission" date="2020-10" db="EMBL/GenBank/DDBJ databases">
        <title>Sequencing the genomes of 1000 actinobacteria strains.</title>
        <authorList>
            <person name="Klenk H.-P."/>
        </authorList>
    </citation>
    <scope>NUCLEOTIDE SEQUENCE [LARGE SCALE GENOMIC DNA]</scope>
    <source>
        <strain evidence="2 3">DSM 45157</strain>
    </source>
</reference>
<proteinExistence type="predicted"/>
<protein>
    <submittedName>
        <fullName evidence="2">Monoamine oxidase</fullName>
        <ecNumber evidence="2">1.4.3.4</ecNumber>
    </submittedName>
</protein>
<dbReference type="PRINTS" id="PR00419">
    <property type="entry name" value="ADXRDTASE"/>
</dbReference>
<dbReference type="RefSeq" id="WP_191267159.1">
    <property type="nucleotide sequence ID" value="NZ_BMXJ01000001.1"/>
</dbReference>
<dbReference type="SUPFAM" id="SSF54373">
    <property type="entry name" value="FAD-linked reductases, C-terminal domain"/>
    <property type="match status" value="1"/>
</dbReference>
<feature type="domain" description="Amine oxidase" evidence="1">
    <location>
        <begin position="55"/>
        <end position="123"/>
    </location>
</feature>
<dbReference type="InterPro" id="IPR050281">
    <property type="entry name" value="Flavin_monoamine_oxidase"/>
</dbReference>
<evidence type="ECO:0000259" key="1">
    <source>
        <dbReference type="Pfam" id="PF01593"/>
    </source>
</evidence>
<dbReference type="InterPro" id="IPR036188">
    <property type="entry name" value="FAD/NAD-bd_sf"/>
</dbReference>
<dbReference type="EC" id="1.4.3.4" evidence="2"/>
<keyword evidence="2" id="KW-0560">Oxidoreductase</keyword>
<dbReference type="Gene3D" id="3.50.50.60">
    <property type="entry name" value="FAD/NAD(P)-binding domain"/>
    <property type="match status" value="1"/>
</dbReference>
<dbReference type="GO" id="GO:0097621">
    <property type="term" value="F:monoamine oxidase activity"/>
    <property type="evidence" value="ECO:0007669"/>
    <property type="project" value="UniProtKB-EC"/>
</dbReference>
<gene>
    <name evidence="2" type="ORF">H4W79_004583</name>
</gene>
<organism evidence="2 3">
    <name type="scientific">Nocardiopsis terrae</name>
    <dbReference type="NCBI Taxonomy" id="372655"/>
    <lineage>
        <taxon>Bacteria</taxon>
        <taxon>Bacillati</taxon>
        <taxon>Actinomycetota</taxon>
        <taxon>Actinomycetes</taxon>
        <taxon>Streptosporangiales</taxon>
        <taxon>Nocardiopsidaceae</taxon>
        <taxon>Nocardiopsis</taxon>
    </lineage>
</organism>
<evidence type="ECO:0000313" key="3">
    <source>
        <dbReference type="Proteomes" id="UP000598217"/>
    </source>
</evidence>
<comment type="caution">
    <text evidence="2">The sequence shown here is derived from an EMBL/GenBank/DDBJ whole genome shotgun (WGS) entry which is preliminary data.</text>
</comment>
<evidence type="ECO:0000313" key="2">
    <source>
        <dbReference type="EMBL" id="MBE1460369.1"/>
    </source>
</evidence>
<keyword evidence="3" id="KW-1185">Reference proteome</keyword>
<dbReference type="PANTHER" id="PTHR10742:SF410">
    <property type="entry name" value="LYSINE-SPECIFIC HISTONE DEMETHYLASE 2"/>
    <property type="match status" value="1"/>
</dbReference>
<dbReference type="SUPFAM" id="SSF51905">
    <property type="entry name" value="FAD/NAD(P)-binding domain"/>
    <property type="match status" value="1"/>
</dbReference>
<dbReference type="InterPro" id="IPR002937">
    <property type="entry name" value="Amino_oxidase"/>
</dbReference>
<dbReference type="EMBL" id="JADBDY010000001">
    <property type="protein sequence ID" value="MBE1460369.1"/>
    <property type="molecule type" value="Genomic_DNA"/>
</dbReference>
<dbReference type="Proteomes" id="UP000598217">
    <property type="component" value="Unassembled WGS sequence"/>
</dbReference>
<accession>A0ABR9HMW4</accession>
<feature type="domain" description="Amine oxidase" evidence="1">
    <location>
        <begin position="193"/>
        <end position="431"/>
    </location>
</feature>